<sequence length="294" mass="32377">MLTMENLLTYSPVSYSIVSNTLTLGYAAMAAGLVYFVTTSKRAAPPYRLSSTLSAVVMVSAFLALYQLHQTWLSAFTFNGEVWEGGATAFNNGYRYINWSIDVPILLTQLLIVMGFTGARFRRLWLQFVVAGLAMIYTGYAGQFYEATDSARLYLWGAISTAFFLWILVLVRRTIFDPPDALPERAAGLMRGVWWVLLGSWLLYPGAYLMPVFALSEGGVVARQISFTVADVVSKVIYGVMLSRVAELRSQADGYAHALESETQPNPDRRGGAGVAAVQPQGGRAPRKGRVHRS</sequence>
<keyword evidence="10" id="KW-0675">Receptor</keyword>
<organism evidence="13 14">
    <name type="scientific">Truepera radiovictrix (strain DSM 17093 / CIP 108686 / LMG 22925 / RQ-24)</name>
    <dbReference type="NCBI Taxonomy" id="649638"/>
    <lineage>
        <taxon>Bacteria</taxon>
        <taxon>Thermotogati</taxon>
        <taxon>Deinococcota</taxon>
        <taxon>Deinococci</taxon>
        <taxon>Trueperales</taxon>
        <taxon>Trueperaceae</taxon>
        <taxon>Truepera</taxon>
    </lineage>
</organism>
<comment type="subcellular location">
    <subcellularLocation>
        <location evidence="1">Membrane</location>
        <topology evidence="1">Multi-pass membrane protein</topology>
    </subcellularLocation>
</comment>
<reference evidence="14" key="1">
    <citation type="submission" date="2010-05" db="EMBL/GenBank/DDBJ databases">
        <title>The complete genome of Truepera radiovictris DSM 17093.</title>
        <authorList>
            <consortium name="US DOE Joint Genome Institute (JGI-PGF)"/>
            <person name="Lucas S."/>
            <person name="Copeland A."/>
            <person name="Lapidus A."/>
            <person name="Glavina del Rio T."/>
            <person name="Dalin E."/>
            <person name="Tice H."/>
            <person name="Bruce D."/>
            <person name="Goodwin L."/>
            <person name="Pitluck S."/>
            <person name="Kyrpides N."/>
            <person name="Mavromatis K."/>
            <person name="Ovchinnikova G."/>
            <person name="Munk A.C."/>
            <person name="Detter J.C."/>
            <person name="Han C."/>
            <person name="Tapia R."/>
            <person name="Land M."/>
            <person name="Hauser L."/>
            <person name="Markowitz V."/>
            <person name="Cheng J.-F."/>
            <person name="Hugenholtz P."/>
            <person name="Woyke T."/>
            <person name="Wu D."/>
            <person name="Tindall B."/>
            <person name="Pomrenke H.G."/>
            <person name="Brambilla E."/>
            <person name="Klenk H.-P."/>
            <person name="Eisen J.A."/>
        </authorList>
    </citation>
    <scope>NUCLEOTIDE SEQUENCE [LARGE SCALE GENOMIC DNA]</scope>
    <source>
        <strain evidence="14">DSM 17093 / CIP 108686 / LMG 22925 / RQ-24</strain>
    </source>
</reference>
<feature type="transmembrane region" description="Helical" evidence="12">
    <location>
        <begin position="192"/>
        <end position="215"/>
    </location>
</feature>
<dbReference type="eggNOG" id="COG5524">
    <property type="taxonomic scope" value="Bacteria"/>
</dbReference>
<dbReference type="EMBL" id="CP002049">
    <property type="protein sequence ID" value="ADI15362.1"/>
    <property type="molecule type" value="Genomic_DNA"/>
</dbReference>
<proteinExistence type="inferred from homology"/>
<protein>
    <submittedName>
        <fullName evidence="13">Rhodopsin</fullName>
    </submittedName>
</protein>
<keyword evidence="14" id="KW-1185">Reference proteome</keyword>
<dbReference type="Pfam" id="PF01036">
    <property type="entry name" value="Bac_rhodopsin"/>
    <property type="match status" value="1"/>
</dbReference>
<feature type="compositionally biased region" description="Basic residues" evidence="11">
    <location>
        <begin position="285"/>
        <end position="294"/>
    </location>
</feature>
<dbReference type="STRING" id="649638.Trad_2252"/>
<evidence type="ECO:0000256" key="9">
    <source>
        <dbReference type="ARBA" id="ARBA00023136"/>
    </source>
</evidence>
<dbReference type="Gene3D" id="1.20.1070.10">
    <property type="entry name" value="Rhodopsin 7-helix transmembrane proteins"/>
    <property type="match status" value="1"/>
</dbReference>
<dbReference type="AlphaFoldDB" id="D7CSE2"/>
<accession>D7CSE2</accession>
<dbReference type="GO" id="GO:0016020">
    <property type="term" value="C:membrane"/>
    <property type="evidence" value="ECO:0007669"/>
    <property type="project" value="UniProtKB-SubCell"/>
</dbReference>
<dbReference type="PANTHER" id="PTHR28286">
    <property type="match status" value="1"/>
</dbReference>
<evidence type="ECO:0000256" key="8">
    <source>
        <dbReference type="ARBA" id="ARBA00022991"/>
    </source>
</evidence>
<evidence type="ECO:0000256" key="10">
    <source>
        <dbReference type="ARBA" id="ARBA00023170"/>
    </source>
</evidence>
<dbReference type="OrthoDB" id="30586at2"/>
<keyword evidence="7 12" id="KW-1133">Transmembrane helix</keyword>
<dbReference type="InterPro" id="IPR001425">
    <property type="entry name" value="Arc/bac/fun_rhodopsins"/>
</dbReference>
<keyword evidence="5 12" id="KW-0812">Transmembrane</keyword>
<evidence type="ECO:0000256" key="2">
    <source>
        <dbReference type="ARBA" id="ARBA00008130"/>
    </source>
</evidence>
<keyword evidence="4" id="KW-0716">Sensory transduction</keyword>
<keyword evidence="8" id="KW-0157">Chromophore</keyword>
<reference evidence="13 14" key="2">
    <citation type="journal article" date="2011" name="Stand. Genomic Sci.">
        <title>Complete genome sequence of Truepera radiovictrix type strain (RQ-24).</title>
        <authorList>
            <person name="Ivanova N."/>
            <person name="Rohde C."/>
            <person name="Munk C."/>
            <person name="Nolan M."/>
            <person name="Lucas S."/>
            <person name="Del Rio T.G."/>
            <person name="Tice H."/>
            <person name="Deshpande S."/>
            <person name="Cheng J.F."/>
            <person name="Tapia R."/>
            <person name="Han C."/>
            <person name="Goodwin L."/>
            <person name="Pitluck S."/>
            <person name="Liolios K."/>
            <person name="Mavromatis K."/>
            <person name="Mikhailova N."/>
            <person name="Pati A."/>
            <person name="Chen A."/>
            <person name="Palaniappan K."/>
            <person name="Land M."/>
            <person name="Hauser L."/>
            <person name="Chang Y.J."/>
            <person name="Jeffries C.D."/>
            <person name="Brambilla E."/>
            <person name="Rohde M."/>
            <person name="Goker M."/>
            <person name="Tindall B.J."/>
            <person name="Woyke T."/>
            <person name="Bristow J."/>
            <person name="Eisen J.A."/>
            <person name="Markowitz V."/>
            <person name="Hugenholtz P."/>
            <person name="Kyrpides N.C."/>
            <person name="Klenk H.P."/>
            <person name="Lapidus A."/>
        </authorList>
    </citation>
    <scope>NUCLEOTIDE SEQUENCE [LARGE SCALE GENOMIC DNA]</scope>
    <source>
        <strain evidence="14">DSM 17093 / CIP 108686 / LMG 22925 / RQ-24</strain>
    </source>
</reference>
<evidence type="ECO:0000256" key="1">
    <source>
        <dbReference type="ARBA" id="ARBA00004141"/>
    </source>
</evidence>
<feature type="region of interest" description="Disordered" evidence="11">
    <location>
        <begin position="260"/>
        <end position="294"/>
    </location>
</feature>
<keyword evidence="3" id="KW-0600">Photoreceptor protein</keyword>
<keyword evidence="6" id="KW-0681">Retinal protein</keyword>
<name>D7CSE2_TRURR</name>
<dbReference type="KEGG" id="tra:Trad_2252"/>
<feature type="transmembrane region" description="Helical" evidence="12">
    <location>
        <begin position="96"/>
        <end position="117"/>
    </location>
</feature>
<feature type="compositionally biased region" description="Low complexity" evidence="11">
    <location>
        <begin position="275"/>
        <end position="284"/>
    </location>
</feature>
<evidence type="ECO:0000256" key="5">
    <source>
        <dbReference type="ARBA" id="ARBA00022692"/>
    </source>
</evidence>
<evidence type="ECO:0000256" key="11">
    <source>
        <dbReference type="SAM" id="MobiDB-lite"/>
    </source>
</evidence>
<dbReference type="GO" id="GO:0009881">
    <property type="term" value="F:photoreceptor activity"/>
    <property type="evidence" value="ECO:0007669"/>
    <property type="project" value="UniProtKB-KW"/>
</dbReference>
<dbReference type="PRINTS" id="PR00251">
    <property type="entry name" value="BACTRLOPSIN"/>
</dbReference>
<dbReference type="HOGENOM" id="CLU_054785_3_1_0"/>
<dbReference type="SUPFAM" id="SSF81321">
    <property type="entry name" value="Family A G protein-coupled receptor-like"/>
    <property type="match status" value="1"/>
</dbReference>
<evidence type="ECO:0000256" key="3">
    <source>
        <dbReference type="ARBA" id="ARBA00022543"/>
    </source>
</evidence>
<feature type="transmembrane region" description="Helical" evidence="12">
    <location>
        <begin position="49"/>
        <end position="68"/>
    </location>
</feature>
<feature type="transmembrane region" description="Helical" evidence="12">
    <location>
        <begin position="153"/>
        <end position="171"/>
    </location>
</feature>
<comment type="similarity">
    <text evidence="2">Belongs to the archaeal/bacterial/fungal opsin family.</text>
</comment>
<feature type="transmembrane region" description="Helical" evidence="12">
    <location>
        <begin position="12"/>
        <end position="37"/>
    </location>
</feature>
<dbReference type="SMART" id="SM01021">
    <property type="entry name" value="Bac_rhodopsin"/>
    <property type="match status" value="1"/>
</dbReference>
<dbReference type="GO" id="GO:0007602">
    <property type="term" value="P:phototransduction"/>
    <property type="evidence" value="ECO:0007669"/>
    <property type="project" value="UniProtKB-KW"/>
</dbReference>
<evidence type="ECO:0000256" key="6">
    <source>
        <dbReference type="ARBA" id="ARBA00022925"/>
    </source>
</evidence>
<dbReference type="Proteomes" id="UP000000379">
    <property type="component" value="Chromosome"/>
</dbReference>
<evidence type="ECO:0000313" key="14">
    <source>
        <dbReference type="Proteomes" id="UP000000379"/>
    </source>
</evidence>
<evidence type="ECO:0000256" key="12">
    <source>
        <dbReference type="SAM" id="Phobius"/>
    </source>
</evidence>
<evidence type="ECO:0000256" key="4">
    <source>
        <dbReference type="ARBA" id="ARBA00022606"/>
    </source>
</evidence>
<gene>
    <name evidence="13" type="ordered locus">Trad_2252</name>
</gene>
<dbReference type="PANTHER" id="PTHR28286:SF2">
    <property type="entry name" value="BACTERIORHODOPSIN _OPSIN, NOPA (EUROFUNG)"/>
    <property type="match status" value="1"/>
</dbReference>
<keyword evidence="9 12" id="KW-0472">Membrane</keyword>
<feature type="transmembrane region" description="Helical" evidence="12">
    <location>
        <begin position="124"/>
        <end position="141"/>
    </location>
</feature>
<evidence type="ECO:0000313" key="13">
    <source>
        <dbReference type="EMBL" id="ADI15362.1"/>
    </source>
</evidence>
<evidence type="ECO:0000256" key="7">
    <source>
        <dbReference type="ARBA" id="ARBA00022989"/>
    </source>
</evidence>